<dbReference type="GeneID" id="63921007"/>
<feature type="compositionally biased region" description="Basic and acidic residues" evidence="1">
    <location>
        <begin position="426"/>
        <end position="449"/>
    </location>
</feature>
<sequence length="461" mass="50099">MATMNQLSPLQSLGQRIQNVYSTFHWGKRKQLKPDVLFDKQTCCNPPINAAHNTWWASMQPPEYPRVIGYGNTLEGALNSLYSQLQLGPQQWMAIYGAQNQGNIIANGAQSQISGASTTPYVTYPMSTQSLSSGSGTYTPLLATLPSLQAPGVGSVPQPITPDVAKQTAQLPQKLTSHNNGQKDKISKSNSSSTPATYYTTQMSNGGSSASHPSLDQVMEGMKSLQRGLETMSKTLCMADFQSRLAPSSAGSTSTSSTAFSNPPAQLLNMTADRYKQPTTMFNSEKKELKQQGIQEQLQNEINLPKVYQSPSIDNAGCRKLPAPVCTIGSKLTSTTNLSAPPSTSVQTITPTEASVATSSAPTNAASSSQRTRETDPSLFQRSSEISDVSASVDVGVSTNTMQNEYGKRERDRIHDEVIGSPRMNVEQRLDKTPETERSFQPIKNEEHSHKKIKIEEEDSH</sequence>
<gene>
    <name evidence="2" type="ORF">M437DRAFT_81864</name>
</gene>
<dbReference type="HOGENOM" id="CLU_593089_0_0_1"/>
<organism evidence="2 3">
    <name type="scientific">Aureobasidium melanogenum (strain CBS 110374)</name>
    <name type="common">Aureobasidium pullulans var. melanogenum</name>
    <dbReference type="NCBI Taxonomy" id="1043003"/>
    <lineage>
        <taxon>Eukaryota</taxon>
        <taxon>Fungi</taxon>
        <taxon>Dikarya</taxon>
        <taxon>Ascomycota</taxon>
        <taxon>Pezizomycotina</taxon>
        <taxon>Dothideomycetes</taxon>
        <taxon>Dothideomycetidae</taxon>
        <taxon>Dothideales</taxon>
        <taxon>Saccotheciaceae</taxon>
        <taxon>Aureobasidium</taxon>
    </lineage>
</organism>
<evidence type="ECO:0000313" key="3">
    <source>
        <dbReference type="Proteomes" id="UP000030672"/>
    </source>
</evidence>
<dbReference type="RefSeq" id="XP_040883050.1">
    <property type="nucleotide sequence ID" value="XM_041027634.1"/>
</dbReference>
<feature type="compositionally biased region" description="Low complexity" evidence="1">
    <location>
        <begin position="354"/>
        <end position="369"/>
    </location>
</feature>
<accession>A0A074W7X9</accession>
<keyword evidence="3" id="KW-1185">Reference proteome</keyword>
<feature type="region of interest" description="Disordered" evidence="1">
    <location>
        <begin position="404"/>
        <end position="461"/>
    </location>
</feature>
<feature type="region of interest" description="Disordered" evidence="1">
    <location>
        <begin position="166"/>
        <end position="213"/>
    </location>
</feature>
<protein>
    <submittedName>
        <fullName evidence="2">Uncharacterized protein</fullName>
    </submittedName>
</protein>
<feature type="region of interest" description="Disordered" evidence="1">
    <location>
        <begin position="333"/>
        <end position="385"/>
    </location>
</feature>
<dbReference type="Proteomes" id="UP000030672">
    <property type="component" value="Unassembled WGS sequence"/>
</dbReference>
<feature type="compositionally biased region" description="Basic and acidic residues" evidence="1">
    <location>
        <begin position="406"/>
        <end position="418"/>
    </location>
</feature>
<reference evidence="2 3" key="1">
    <citation type="journal article" date="2014" name="BMC Genomics">
        <title>Genome sequencing of four Aureobasidium pullulans varieties: biotechnological potential, stress tolerance, and description of new species.</title>
        <authorList>
            <person name="Gostin Ar C."/>
            <person name="Ohm R.A."/>
            <person name="Kogej T."/>
            <person name="Sonjak S."/>
            <person name="Turk M."/>
            <person name="Zajc J."/>
            <person name="Zalar P."/>
            <person name="Grube M."/>
            <person name="Sun H."/>
            <person name="Han J."/>
            <person name="Sharma A."/>
            <person name="Chiniquy J."/>
            <person name="Ngan C.Y."/>
            <person name="Lipzen A."/>
            <person name="Barry K."/>
            <person name="Grigoriev I.V."/>
            <person name="Gunde-Cimerman N."/>
        </authorList>
    </citation>
    <scope>NUCLEOTIDE SEQUENCE [LARGE SCALE GENOMIC DNA]</scope>
    <source>
        <strain evidence="2 3">CBS 110374</strain>
    </source>
</reference>
<dbReference type="AlphaFoldDB" id="A0A074W7X9"/>
<proteinExistence type="predicted"/>
<feature type="compositionally biased region" description="Polar residues" evidence="1">
    <location>
        <begin position="188"/>
        <end position="213"/>
    </location>
</feature>
<evidence type="ECO:0000256" key="1">
    <source>
        <dbReference type="SAM" id="MobiDB-lite"/>
    </source>
</evidence>
<feature type="compositionally biased region" description="Polar residues" evidence="1">
    <location>
        <begin position="167"/>
        <end position="180"/>
    </location>
</feature>
<name>A0A074W7X9_AURM1</name>
<dbReference type="EMBL" id="KL584826">
    <property type="protein sequence ID" value="KEQ66027.1"/>
    <property type="molecule type" value="Genomic_DNA"/>
</dbReference>
<evidence type="ECO:0000313" key="2">
    <source>
        <dbReference type="EMBL" id="KEQ66027.1"/>
    </source>
</evidence>
<feature type="compositionally biased region" description="Polar residues" evidence="1">
    <location>
        <begin position="333"/>
        <end position="353"/>
    </location>
</feature>